<reference evidence="2 3" key="1">
    <citation type="journal article" date="2018" name="Int. J. Syst. Evol. Microbiol.">
        <title>Glycomyces paridis sp. nov., isolated from the medicinal plant Paris polyphylla.</title>
        <authorList>
            <person name="Fang X.M."/>
            <person name="Bai J.L."/>
            <person name="Su J."/>
            <person name="Zhao L.L."/>
            <person name="Liu H.Y."/>
            <person name="Ma B.P."/>
            <person name="Zhang Y.Q."/>
            <person name="Yu L.Y."/>
        </authorList>
    </citation>
    <scope>NUCLEOTIDE SEQUENCE [LARGE SCALE GENOMIC DNA]</scope>
    <source>
        <strain evidence="2 3">CPCC 204357</strain>
    </source>
</reference>
<evidence type="ECO:0000313" key="2">
    <source>
        <dbReference type="EMBL" id="THV27125.1"/>
    </source>
</evidence>
<evidence type="ECO:0008006" key="4">
    <source>
        <dbReference type="Google" id="ProtNLM"/>
    </source>
</evidence>
<name>A0A4S8PC91_9ACTN</name>
<proteinExistence type="predicted"/>
<comment type="caution">
    <text evidence="2">The sequence shown here is derived from an EMBL/GenBank/DDBJ whole genome shotgun (WGS) entry which is preliminary data.</text>
</comment>
<feature type="transmembrane region" description="Helical" evidence="1">
    <location>
        <begin position="6"/>
        <end position="24"/>
    </location>
</feature>
<keyword evidence="1" id="KW-0472">Membrane</keyword>
<keyword evidence="1" id="KW-1133">Transmembrane helix</keyword>
<dbReference type="EMBL" id="STGX01000012">
    <property type="protein sequence ID" value="THV27125.1"/>
    <property type="molecule type" value="Genomic_DNA"/>
</dbReference>
<organism evidence="2 3">
    <name type="scientific">Glycomyces paridis</name>
    <dbReference type="NCBI Taxonomy" id="2126555"/>
    <lineage>
        <taxon>Bacteria</taxon>
        <taxon>Bacillati</taxon>
        <taxon>Actinomycetota</taxon>
        <taxon>Actinomycetes</taxon>
        <taxon>Glycomycetales</taxon>
        <taxon>Glycomycetaceae</taxon>
        <taxon>Glycomyces</taxon>
    </lineage>
</organism>
<keyword evidence="3" id="KW-1185">Reference proteome</keyword>
<feature type="transmembrane region" description="Helical" evidence="1">
    <location>
        <begin position="111"/>
        <end position="135"/>
    </location>
</feature>
<evidence type="ECO:0000313" key="3">
    <source>
        <dbReference type="Proteomes" id="UP000305792"/>
    </source>
</evidence>
<evidence type="ECO:0000256" key="1">
    <source>
        <dbReference type="SAM" id="Phobius"/>
    </source>
</evidence>
<dbReference type="Proteomes" id="UP000305792">
    <property type="component" value="Unassembled WGS sequence"/>
</dbReference>
<keyword evidence="1" id="KW-0812">Transmembrane</keyword>
<dbReference type="OrthoDB" id="3400600at2"/>
<gene>
    <name evidence="2" type="ORF">E9998_16830</name>
</gene>
<sequence>MLKFSAYVATTILIPLLLALLVEWSPRIAHRLLKWTAGRLGDEATSARYLEEWQAELAETPGGLSQLIYALSRTIRLPLMAREFKVAVKLRPRNEGAQGGVKRFSRRIESVVLGFWFNFAVGTGLIGAAALILVLEVFEPILVILLFAIVPIHAVLTGLAVRRIRDRTRTQG</sequence>
<dbReference type="RefSeq" id="WP_136530842.1">
    <property type="nucleotide sequence ID" value="NZ_STGX01000012.1"/>
</dbReference>
<protein>
    <recommendedName>
        <fullName evidence="4">Glycosyl-4,4'-diaponeurosporenoate acyltransferase</fullName>
    </recommendedName>
</protein>
<feature type="transmembrane region" description="Helical" evidence="1">
    <location>
        <begin position="141"/>
        <end position="161"/>
    </location>
</feature>
<accession>A0A4S8PC91</accession>
<dbReference type="AlphaFoldDB" id="A0A4S8PC91"/>